<organism evidence="2 3">
    <name type="scientific">Pseudodesulfovibrio nedwellii</name>
    <dbReference type="NCBI Taxonomy" id="2973072"/>
    <lineage>
        <taxon>Bacteria</taxon>
        <taxon>Pseudomonadati</taxon>
        <taxon>Thermodesulfobacteriota</taxon>
        <taxon>Desulfovibrionia</taxon>
        <taxon>Desulfovibrionales</taxon>
        <taxon>Desulfovibrionaceae</taxon>
    </lineage>
</organism>
<evidence type="ECO:0000313" key="3">
    <source>
        <dbReference type="Proteomes" id="UP001317742"/>
    </source>
</evidence>
<evidence type="ECO:0000256" key="1">
    <source>
        <dbReference type="SAM" id="Phobius"/>
    </source>
</evidence>
<keyword evidence="1" id="KW-0472">Membrane</keyword>
<name>A0ABN6S5N4_9BACT</name>
<dbReference type="InterPro" id="IPR012902">
    <property type="entry name" value="N_methyl_site"/>
</dbReference>
<feature type="transmembrane region" description="Helical" evidence="1">
    <location>
        <begin position="6"/>
        <end position="27"/>
    </location>
</feature>
<keyword evidence="1" id="KW-1133">Transmembrane helix</keyword>
<dbReference type="RefSeq" id="WP_281760942.1">
    <property type="nucleotide sequence ID" value="NZ_AP026709.1"/>
</dbReference>
<dbReference type="Proteomes" id="UP001317742">
    <property type="component" value="Chromosome"/>
</dbReference>
<accession>A0ABN6S5N4</accession>
<dbReference type="EMBL" id="AP026709">
    <property type="protein sequence ID" value="BDQ38444.1"/>
    <property type="molecule type" value="Genomic_DNA"/>
</dbReference>
<evidence type="ECO:0008006" key="4">
    <source>
        <dbReference type="Google" id="ProtNLM"/>
    </source>
</evidence>
<protein>
    <recommendedName>
        <fullName evidence="4">Type II secretion system protein GspI</fullName>
    </recommendedName>
</protein>
<evidence type="ECO:0000313" key="2">
    <source>
        <dbReference type="EMBL" id="BDQ38444.1"/>
    </source>
</evidence>
<dbReference type="Pfam" id="PF07963">
    <property type="entry name" value="N_methyl"/>
    <property type="match status" value="1"/>
</dbReference>
<gene>
    <name evidence="2" type="ORF">SYK_28040</name>
</gene>
<sequence>MKREAGFTLIEVLITLIVLSVGALAIMKHTSQTQDLMAEIRHLDTISRLAGLKMQDLEKDGFSSSLSREGTFEDHPGYEWSASSHLLKDGGWYRLKLVVRRDDTDRSVKVERIFRELL</sequence>
<proteinExistence type="predicted"/>
<dbReference type="NCBIfam" id="TIGR02532">
    <property type="entry name" value="IV_pilin_GFxxxE"/>
    <property type="match status" value="1"/>
</dbReference>
<keyword evidence="1" id="KW-0812">Transmembrane</keyword>
<reference evidence="2 3" key="1">
    <citation type="submission" date="2022-08" db="EMBL/GenBank/DDBJ databases">
        <title>Genome Sequence of the sulphate-reducing bacterium, Pseudodesulfovibrio sp. SYK.</title>
        <authorList>
            <person name="Kondo R."/>
            <person name="Kataoka T."/>
        </authorList>
    </citation>
    <scope>NUCLEOTIDE SEQUENCE [LARGE SCALE GENOMIC DNA]</scope>
    <source>
        <strain evidence="2 3">SYK</strain>
    </source>
</reference>
<keyword evidence="3" id="KW-1185">Reference proteome</keyword>
<dbReference type="PROSITE" id="PS00409">
    <property type="entry name" value="PROKAR_NTER_METHYL"/>
    <property type="match status" value="1"/>
</dbReference>